<gene>
    <name evidence="3" type="ORF">HK097_002372</name>
</gene>
<keyword evidence="2" id="KW-1133">Transmembrane helix</keyword>
<dbReference type="Proteomes" id="UP001212841">
    <property type="component" value="Unassembled WGS sequence"/>
</dbReference>
<proteinExistence type="predicted"/>
<evidence type="ECO:0000313" key="4">
    <source>
        <dbReference type="Proteomes" id="UP001212841"/>
    </source>
</evidence>
<feature type="transmembrane region" description="Helical" evidence="2">
    <location>
        <begin position="108"/>
        <end position="129"/>
    </location>
</feature>
<keyword evidence="4" id="KW-1185">Reference proteome</keyword>
<dbReference type="EMBL" id="JADGJD010001505">
    <property type="protein sequence ID" value="KAJ3041177.1"/>
    <property type="molecule type" value="Genomic_DNA"/>
</dbReference>
<protein>
    <submittedName>
        <fullName evidence="3">Uncharacterized protein</fullName>
    </submittedName>
</protein>
<feature type="region of interest" description="Disordered" evidence="1">
    <location>
        <begin position="1"/>
        <end position="31"/>
    </location>
</feature>
<keyword evidence="2" id="KW-0812">Transmembrane</keyword>
<comment type="caution">
    <text evidence="3">The sequence shown here is derived from an EMBL/GenBank/DDBJ whole genome shotgun (WGS) entry which is preliminary data.</text>
</comment>
<sequence length="194" mass="21174">MTDFESNKLPTSPISPLTPPNTPTTPPPAYPPATETFQIASPIKKRDTFWRDVAIHTVQLAAALLFVVGLTSQGMYGPRNICLLYVRDYHTEPDSLVFSARSVACPNAIGIGTTGIVLSVTFLLLSLFSRHLIFPHPPTKPFLLTLTIISLLFSIIALTMAAFATAGLKQTCREFESLNGVPCGEVFENGFFEE</sequence>
<organism evidence="3 4">
    <name type="scientific">Rhizophlyctis rosea</name>
    <dbReference type="NCBI Taxonomy" id="64517"/>
    <lineage>
        <taxon>Eukaryota</taxon>
        <taxon>Fungi</taxon>
        <taxon>Fungi incertae sedis</taxon>
        <taxon>Chytridiomycota</taxon>
        <taxon>Chytridiomycota incertae sedis</taxon>
        <taxon>Chytridiomycetes</taxon>
        <taxon>Rhizophlyctidales</taxon>
        <taxon>Rhizophlyctidaceae</taxon>
        <taxon>Rhizophlyctis</taxon>
    </lineage>
</organism>
<keyword evidence="2" id="KW-0472">Membrane</keyword>
<feature type="non-terminal residue" evidence="3">
    <location>
        <position position="194"/>
    </location>
</feature>
<feature type="transmembrane region" description="Helical" evidence="2">
    <location>
        <begin position="53"/>
        <end position="76"/>
    </location>
</feature>
<feature type="compositionally biased region" description="Pro residues" evidence="1">
    <location>
        <begin position="16"/>
        <end position="31"/>
    </location>
</feature>
<reference evidence="3" key="1">
    <citation type="submission" date="2020-05" db="EMBL/GenBank/DDBJ databases">
        <title>Phylogenomic resolution of chytrid fungi.</title>
        <authorList>
            <person name="Stajich J.E."/>
            <person name="Amses K."/>
            <person name="Simmons R."/>
            <person name="Seto K."/>
            <person name="Myers J."/>
            <person name="Bonds A."/>
            <person name="Quandt C.A."/>
            <person name="Barry K."/>
            <person name="Liu P."/>
            <person name="Grigoriev I."/>
            <person name="Longcore J.E."/>
            <person name="James T.Y."/>
        </authorList>
    </citation>
    <scope>NUCLEOTIDE SEQUENCE</scope>
    <source>
        <strain evidence="3">JEL0318</strain>
    </source>
</reference>
<evidence type="ECO:0000256" key="1">
    <source>
        <dbReference type="SAM" id="MobiDB-lite"/>
    </source>
</evidence>
<evidence type="ECO:0000256" key="2">
    <source>
        <dbReference type="SAM" id="Phobius"/>
    </source>
</evidence>
<name>A0AAD5WYG5_9FUNG</name>
<accession>A0AAD5WYG5</accession>
<feature type="transmembrane region" description="Helical" evidence="2">
    <location>
        <begin position="141"/>
        <end position="164"/>
    </location>
</feature>
<evidence type="ECO:0000313" key="3">
    <source>
        <dbReference type="EMBL" id="KAJ3041177.1"/>
    </source>
</evidence>
<dbReference type="AlphaFoldDB" id="A0AAD5WYG5"/>